<feature type="transmembrane region" description="Helical" evidence="7">
    <location>
        <begin position="355"/>
        <end position="373"/>
    </location>
</feature>
<reference evidence="8 9" key="1">
    <citation type="submission" date="2018-11" db="EMBL/GenBank/DDBJ databases">
        <title>Genomes From Bacteria Associated with the Canine Oral Cavity: a Test Case for Automated Genome-Based Taxonomic Assignment.</title>
        <authorList>
            <person name="Coil D.A."/>
            <person name="Jospin G."/>
            <person name="Darling A.E."/>
            <person name="Wallis C."/>
            <person name="Davis I.J."/>
            <person name="Harris S."/>
            <person name="Eisen J.A."/>
            <person name="Holcombe L.J."/>
            <person name="O'Flynn C."/>
        </authorList>
    </citation>
    <scope>NUCLEOTIDE SEQUENCE [LARGE SCALE GENOMIC DNA]</scope>
    <source>
        <strain evidence="8 9">OH4621_COT-116</strain>
    </source>
</reference>
<feature type="transmembrane region" description="Helical" evidence="7">
    <location>
        <begin position="288"/>
        <end position="309"/>
    </location>
</feature>
<accession>A0A3P1VFJ2</accession>
<keyword evidence="2" id="KW-0813">Transport</keyword>
<evidence type="ECO:0000256" key="5">
    <source>
        <dbReference type="ARBA" id="ARBA00022989"/>
    </source>
</evidence>
<dbReference type="Gene3D" id="1.10.3860.10">
    <property type="entry name" value="Sodium:dicarboxylate symporter"/>
    <property type="match status" value="1"/>
</dbReference>
<feature type="transmembrane region" description="Helical" evidence="7">
    <location>
        <begin position="214"/>
        <end position="235"/>
    </location>
</feature>
<dbReference type="GO" id="GO:0015293">
    <property type="term" value="F:symporter activity"/>
    <property type="evidence" value="ECO:0007669"/>
    <property type="project" value="UniProtKB-KW"/>
</dbReference>
<comment type="caution">
    <text evidence="8">The sequence shown here is derived from an EMBL/GenBank/DDBJ whole genome shotgun (WGS) entry which is preliminary data.</text>
</comment>
<dbReference type="PRINTS" id="PR00173">
    <property type="entry name" value="EDTRNSPORT"/>
</dbReference>
<name>A0A3P1VFJ2_9STRE</name>
<dbReference type="AlphaFoldDB" id="A0A3P1VFJ2"/>
<dbReference type="RefSeq" id="WP_124775509.1">
    <property type="nucleotide sequence ID" value="NZ_RQZA01000001.1"/>
</dbReference>
<dbReference type="Proteomes" id="UP000281771">
    <property type="component" value="Unassembled WGS sequence"/>
</dbReference>
<feature type="transmembrane region" description="Helical" evidence="7">
    <location>
        <begin position="71"/>
        <end position="93"/>
    </location>
</feature>
<keyword evidence="5 7" id="KW-1133">Transmembrane helix</keyword>
<keyword evidence="3" id="KW-1003">Cell membrane</keyword>
<feature type="transmembrane region" description="Helical" evidence="7">
    <location>
        <begin position="321"/>
        <end position="349"/>
    </location>
</feature>
<dbReference type="GO" id="GO:0006835">
    <property type="term" value="P:dicarboxylic acid transport"/>
    <property type="evidence" value="ECO:0007669"/>
    <property type="project" value="TreeGrafter"/>
</dbReference>
<gene>
    <name evidence="8" type="ORF">EII38_01655</name>
</gene>
<dbReference type="GO" id="GO:0005886">
    <property type="term" value="C:plasma membrane"/>
    <property type="evidence" value="ECO:0007669"/>
    <property type="project" value="UniProtKB-SubCell"/>
</dbReference>
<evidence type="ECO:0000313" key="9">
    <source>
        <dbReference type="Proteomes" id="UP000281771"/>
    </source>
</evidence>
<keyword evidence="4 7" id="KW-0812">Transmembrane</keyword>
<keyword evidence="6 7" id="KW-0472">Membrane</keyword>
<dbReference type="Pfam" id="PF00375">
    <property type="entry name" value="SDF"/>
    <property type="match status" value="1"/>
</dbReference>
<feature type="transmembrane region" description="Helical" evidence="7">
    <location>
        <begin position="191"/>
        <end position="208"/>
    </location>
</feature>
<dbReference type="STRING" id="1123309.GCA_000377005_01538"/>
<keyword evidence="9" id="KW-1185">Reference proteome</keyword>
<sequence>MDDKHFIRKILIAIALGVLAGFLFKDDIAVLDVVGKVFLRTMQMVIPLLVLGQVIQALGSLEKKDLSALGIRTIVIFGVSSLLAAYWGILFTLMMQPGKSVTIPQASLETVEEQSINLSETIISFFPQNIMDSLSRGSIIQIIIFAIFMGVAVNIYASQKKDNLFLPLLLEFNAIIMQIIRLVMKFAPLGIFSMIAVSVGNLGLDILLPMVQYLLVFGLATLTFLLLWVLVIALYSKKSFRSIVVGMKSTSLMALATTSSAVTLPLAMEDAHSKLGISKRVVDLVLPMGVSLNSNGSAMHMAITVVTIAQLYDIHLDGITLLYIGVLATFISLANAVVPGAGLVSLAIIVPQLGLPIESIALFAGVEWFVGMLRTITNVNSDVFSAVIVDKMSNIRPQ</sequence>
<dbReference type="EMBL" id="RQZA01000001">
    <property type="protein sequence ID" value="RRD32467.1"/>
    <property type="molecule type" value="Genomic_DNA"/>
</dbReference>
<feature type="transmembrane region" description="Helical" evidence="7">
    <location>
        <begin position="37"/>
        <end position="59"/>
    </location>
</feature>
<dbReference type="InterPro" id="IPR001991">
    <property type="entry name" value="Na-dicarboxylate_symporter"/>
</dbReference>
<evidence type="ECO:0000313" key="8">
    <source>
        <dbReference type="EMBL" id="RRD32467.1"/>
    </source>
</evidence>
<dbReference type="SUPFAM" id="SSF118215">
    <property type="entry name" value="Proton glutamate symport protein"/>
    <property type="match status" value="1"/>
</dbReference>
<feature type="transmembrane region" description="Helical" evidence="7">
    <location>
        <begin position="139"/>
        <end position="158"/>
    </location>
</feature>
<feature type="transmembrane region" description="Helical" evidence="7">
    <location>
        <begin position="6"/>
        <end position="25"/>
    </location>
</feature>
<proteinExistence type="predicted"/>
<dbReference type="PANTHER" id="PTHR42865:SF7">
    <property type="entry name" value="PROTON_GLUTAMATE-ASPARTATE SYMPORTER"/>
    <property type="match status" value="1"/>
</dbReference>
<evidence type="ECO:0000256" key="3">
    <source>
        <dbReference type="ARBA" id="ARBA00022475"/>
    </source>
</evidence>
<evidence type="ECO:0000256" key="7">
    <source>
        <dbReference type="SAM" id="Phobius"/>
    </source>
</evidence>
<comment type="subcellular location">
    <subcellularLocation>
        <location evidence="1">Cell membrane</location>
        <topology evidence="1">Multi-pass membrane protein</topology>
    </subcellularLocation>
</comment>
<evidence type="ECO:0000256" key="1">
    <source>
        <dbReference type="ARBA" id="ARBA00004651"/>
    </source>
</evidence>
<evidence type="ECO:0000256" key="2">
    <source>
        <dbReference type="ARBA" id="ARBA00022448"/>
    </source>
</evidence>
<feature type="transmembrane region" description="Helical" evidence="7">
    <location>
        <begin position="247"/>
        <end position="268"/>
    </location>
</feature>
<evidence type="ECO:0000256" key="4">
    <source>
        <dbReference type="ARBA" id="ARBA00022692"/>
    </source>
</evidence>
<protein>
    <submittedName>
        <fullName evidence="8">Dicarboxylate/amino acid:cation symporter</fullName>
    </submittedName>
</protein>
<organism evidence="8 9">
    <name type="scientific">Streptococcus minor</name>
    <dbReference type="NCBI Taxonomy" id="229549"/>
    <lineage>
        <taxon>Bacteria</taxon>
        <taxon>Bacillati</taxon>
        <taxon>Bacillota</taxon>
        <taxon>Bacilli</taxon>
        <taxon>Lactobacillales</taxon>
        <taxon>Streptococcaceae</taxon>
        <taxon>Streptococcus</taxon>
    </lineage>
</organism>
<dbReference type="InterPro" id="IPR036458">
    <property type="entry name" value="Na:dicarbo_symporter_sf"/>
</dbReference>
<evidence type="ECO:0000256" key="6">
    <source>
        <dbReference type="ARBA" id="ARBA00023136"/>
    </source>
</evidence>
<dbReference type="PANTHER" id="PTHR42865">
    <property type="entry name" value="PROTON/GLUTAMATE-ASPARTATE SYMPORTER"/>
    <property type="match status" value="1"/>
</dbReference>